<feature type="compositionally biased region" description="Low complexity" evidence="5">
    <location>
        <begin position="190"/>
        <end position="221"/>
    </location>
</feature>
<feature type="region of interest" description="Disordered" evidence="5">
    <location>
        <begin position="492"/>
        <end position="525"/>
    </location>
</feature>
<accession>A0A7S4EJ88</accession>
<feature type="region of interest" description="Disordered" evidence="5">
    <location>
        <begin position="983"/>
        <end position="1007"/>
    </location>
</feature>
<keyword evidence="3" id="KW-0862">Zinc</keyword>
<dbReference type="PANTHER" id="PTHR16148">
    <property type="entry name" value="NF-KAPPA-B-REPRESSING FACTOR-RELATED"/>
    <property type="match status" value="1"/>
</dbReference>
<feature type="compositionally biased region" description="Polar residues" evidence="5">
    <location>
        <begin position="353"/>
        <end position="364"/>
    </location>
</feature>
<evidence type="ECO:0000259" key="6">
    <source>
        <dbReference type="PROSITE" id="PS51044"/>
    </source>
</evidence>
<feature type="compositionally biased region" description="Low complexity" evidence="5">
    <location>
        <begin position="406"/>
        <end position="418"/>
    </location>
</feature>
<feature type="region of interest" description="Disordered" evidence="5">
    <location>
        <begin position="1"/>
        <end position="48"/>
    </location>
</feature>
<organism evidence="7">
    <name type="scientific">Pseudo-nitzschia australis</name>
    <dbReference type="NCBI Taxonomy" id="44445"/>
    <lineage>
        <taxon>Eukaryota</taxon>
        <taxon>Sar</taxon>
        <taxon>Stramenopiles</taxon>
        <taxon>Ochrophyta</taxon>
        <taxon>Bacillariophyta</taxon>
        <taxon>Bacillariophyceae</taxon>
        <taxon>Bacillariophycidae</taxon>
        <taxon>Bacillariales</taxon>
        <taxon>Bacillariaceae</taxon>
        <taxon>Pseudo-nitzschia</taxon>
    </lineage>
</organism>
<dbReference type="InterPro" id="IPR004181">
    <property type="entry name" value="Znf_MIZ"/>
</dbReference>
<evidence type="ECO:0000256" key="2">
    <source>
        <dbReference type="ARBA" id="ARBA00022771"/>
    </source>
</evidence>
<evidence type="ECO:0000256" key="3">
    <source>
        <dbReference type="ARBA" id="ARBA00022833"/>
    </source>
</evidence>
<dbReference type="InterPro" id="IPR013083">
    <property type="entry name" value="Znf_RING/FYVE/PHD"/>
</dbReference>
<reference evidence="7" key="1">
    <citation type="submission" date="2021-01" db="EMBL/GenBank/DDBJ databases">
        <authorList>
            <person name="Corre E."/>
            <person name="Pelletier E."/>
            <person name="Niang G."/>
            <person name="Scheremetjew M."/>
            <person name="Finn R."/>
            <person name="Kale V."/>
            <person name="Holt S."/>
            <person name="Cochrane G."/>
            <person name="Meng A."/>
            <person name="Brown T."/>
            <person name="Cohen L."/>
        </authorList>
    </citation>
    <scope>NUCLEOTIDE SEQUENCE</scope>
    <source>
        <strain evidence="7">10249 10 AB</strain>
    </source>
</reference>
<feature type="domain" description="SP-RING-type" evidence="6">
    <location>
        <begin position="843"/>
        <end position="942"/>
    </location>
</feature>
<name>A0A7S4EJ88_9STRA</name>
<feature type="compositionally biased region" description="Low complexity" evidence="5">
    <location>
        <begin position="377"/>
        <end position="388"/>
    </location>
</feature>
<feature type="region of interest" description="Disordered" evidence="5">
    <location>
        <begin position="152"/>
        <end position="334"/>
    </location>
</feature>
<feature type="compositionally biased region" description="Low complexity" evidence="5">
    <location>
        <begin position="318"/>
        <end position="333"/>
    </location>
</feature>
<feature type="compositionally biased region" description="Low complexity" evidence="5">
    <location>
        <begin position="505"/>
        <end position="524"/>
    </location>
</feature>
<feature type="compositionally biased region" description="Polar residues" evidence="5">
    <location>
        <begin position="280"/>
        <end position="291"/>
    </location>
</feature>
<dbReference type="Gene3D" id="3.30.40.10">
    <property type="entry name" value="Zinc/RING finger domain, C3HC4 (zinc finger)"/>
    <property type="match status" value="1"/>
</dbReference>
<feature type="compositionally biased region" description="Basic and acidic residues" evidence="5">
    <location>
        <begin position="301"/>
        <end position="313"/>
    </location>
</feature>
<dbReference type="GO" id="GO:0008270">
    <property type="term" value="F:zinc ion binding"/>
    <property type="evidence" value="ECO:0007669"/>
    <property type="project" value="UniProtKB-KW"/>
</dbReference>
<keyword evidence="2 4" id="KW-0863">Zinc-finger</keyword>
<protein>
    <recommendedName>
        <fullName evidence="6">SP-RING-type domain-containing protein</fullName>
    </recommendedName>
</protein>
<feature type="compositionally biased region" description="Low complexity" evidence="5">
    <location>
        <begin position="240"/>
        <end position="279"/>
    </location>
</feature>
<evidence type="ECO:0000313" key="7">
    <source>
        <dbReference type="EMBL" id="CAE0717615.1"/>
    </source>
</evidence>
<evidence type="ECO:0000256" key="1">
    <source>
        <dbReference type="ARBA" id="ARBA00022723"/>
    </source>
</evidence>
<dbReference type="PANTHER" id="PTHR16148:SF14">
    <property type="entry name" value="MYND-TYPE DOMAIN-CONTAINING PROTEIN"/>
    <property type="match status" value="1"/>
</dbReference>
<evidence type="ECO:0000256" key="5">
    <source>
        <dbReference type="SAM" id="MobiDB-lite"/>
    </source>
</evidence>
<gene>
    <name evidence="7" type="ORF">PAUS00366_LOCUS10367</name>
</gene>
<dbReference type="EMBL" id="HBIX01014122">
    <property type="protein sequence ID" value="CAE0717615.1"/>
    <property type="molecule type" value="Transcribed_RNA"/>
</dbReference>
<dbReference type="PROSITE" id="PS51044">
    <property type="entry name" value="ZF_SP_RING"/>
    <property type="match status" value="1"/>
</dbReference>
<dbReference type="CDD" id="cd16650">
    <property type="entry name" value="SP-RING_PIAS-like"/>
    <property type="match status" value="1"/>
</dbReference>
<feature type="region of interest" description="Disordered" evidence="5">
    <location>
        <begin position="353"/>
        <end position="468"/>
    </location>
</feature>
<dbReference type="AlphaFoldDB" id="A0A7S4EJ88"/>
<dbReference type="Pfam" id="PF02891">
    <property type="entry name" value="zf-MIZ"/>
    <property type="match status" value="1"/>
</dbReference>
<proteinExistence type="predicted"/>
<keyword evidence="1" id="KW-0479">Metal-binding</keyword>
<evidence type="ECO:0000256" key="4">
    <source>
        <dbReference type="PROSITE-ProRule" id="PRU00452"/>
    </source>
</evidence>
<sequence>MRPVAGQQELQQKAGKRKRRSNGSKNRSNTHIDGTENGEGGAGNNVRDNFGDNNLGAIFGRVVKRRQKEVTILGPALVRVLLMEIRELTGNGLPSLIAAPSNTAVDTKAASKDIRGLIENEYNTIRDESALPDKRRRSWDVVNKIFRLIDDLTGGDDEDEREATIPSVATNGKDSHPTGGKKAQLMGKTNNSNSNSNNRKGINNSNISESTAAVSAPPSASLKDAHPTGGKKAKPMEKTNNSNSNSNNRKGINNSNISESTAAAFVPPSASASSSSATANQPTNPTTQKSTVPVAPTLSTTEKKGGKSLDKPSRAKQTNTTTATNNNNKNNKAPRTVASLLSASVSTIATAMSSTANKASTHNGKNPPVHPSTIRGSPSTSPSHTAATLPVGQMPPPYKKRSATTQQHKAQRQLQLQPQRKHPKANIHPSSRELLRVNSNSNSNNKTQPAARSAAIIPGKNGVANSNASNISRNVSTGAAVAATRINASISPTASQPSAVARDVSGSFSSSSTNSSTTPQSAPPQAKALNIQFTPSSQKYSPVLATLEKPIPTSEISRINLPADDSAQKPTAYGCFVENRPQVVLEFKQHTPTKNMTEQFMRRLNKWDPYWNIEKNLCVGLTAPVIHRRWVRKADKIPKFSPNMAATFTIKDLLKAVGPRIRNIDKGQPRRDGDLRVLIRMLPFDLSKQAYGGKKRADFHIWPKGTYLQIHAAPSNHTNPQPLQLRQRKQQSHDDSKWLGICDHLDITSLLHNAWASTTTSLNAFPYSTVQIGCYDPELYFFNLALCRYRAPQTVSKILLYPLTISRDPLMVVPKLKRASYEEMCARAKRMMESNEVMLLDDSDEDEGQNKSKTPEELRRILLSVQDPFTISALKVPVRGPKCLHVSCFDLNSFLEMNKSASGQRWKCGWCENFISYEDLEHCALSEQAVKLFGNEISNLQHMVEFKEDKSISLCKPVKSHQERTKAKKVTAARVVTNNGNIKFKGNPDANGGGGNDVVELLDSDSD</sequence>